<protein>
    <submittedName>
        <fullName evidence="1">Uncharacterized protein</fullName>
    </submittedName>
</protein>
<proteinExistence type="predicted"/>
<organism evidence="1">
    <name type="scientific">Rhizophora mucronata</name>
    <name type="common">Asiatic mangrove</name>
    <dbReference type="NCBI Taxonomy" id="61149"/>
    <lineage>
        <taxon>Eukaryota</taxon>
        <taxon>Viridiplantae</taxon>
        <taxon>Streptophyta</taxon>
        <taxon>Embryophyta</taxon>
        <taxon>Tracheophyta</taxon>
        <taxon>Spermatophyta</taxon>
        <taxon>Magnoliopsida</taxon>
        <taxon>eudicotyledons</taxon>
        <taxon>Gunneridae</taxon>
        <taxon>Pentapetalae</taxon>
        <taxon>rosids</taxon>
        <taxon>fabids</taxon>
        <taxon>Malpighiales</taxon>
        <taxon>Rhizophoraceae</taxon>
        <taxon>Rhizophora</taxon>
    </lineage>
</organism>
<dbReference type="EMBL" id="GGEC01065191">
    <property type="protein sequence ID" value="MBX45675.1"/>
    <property type="molecule type" value="Transcribed_RNA"/>
</dbReference>
<name>A0A2P2NTA2_RHIMU</name>
<dbReference type="AlphaFoldDB" id="A0A2P2NTA2"/>
<reference evidence="1" key="1">
    <citation type="submission" date="2018-02" db="EMBL/GenBank/DDBJ databases">
        <title>Rhizophora mucronata_Transcriptome.</title>
        <authorList>
            <person name="Meera S.P."/>
            <person name="Sreeshan A."/>
            <person name="Augustine A."/>
        </authorList>
    </citation>
    <scope>NUCLEOTIDE SEQUENCE</scope>
    <source>
        <tissue evidence="1">Leaf</tissue>
    </source>
</reference>
<accession>A0A2P2NTA2</accession>
<evidence type="ECO:0000313" key="1">
    <source>
        <dbReference type="EMBL" id="MBX45675.1"/>
    </source>
</evidence>
<sequence length="19" mass="2136">MGMHLSADNIFLLAFDLAR</sequence>